<dbReference type="Pfam" id="PF04313">
    <property type="entry name" value="HSDR_N"/>
    <property type="match status" value="1"/>
</dbReference>
<dbReference type="Proteomes" id="UP001178148">
    <property type="component" value="Unassembled WGS sequence"/>
</dbReference>
<dbReference type="GO" id="GO:0009035">
    <property type="term" value="F:type I site-specific deoxyribonuclease activity"/>
    <property type="evidence" value="ECO:0007669"/>
    <property type="project" value="UniProtKB-EC"/>
</dbReference>
<dbReference type="PANTHER" id="PTHR30195:SF15">
    <property type="entry name" value="TYPE I RESTRICTION ENZYME HINDI ENDONUCLEASE SUBUNIT"/>
    <property type="match status" value="1"/>
</dbReference>
<evidence type="ECO:0000256" key="4">
    <source>
        <dbReference type="ARBA" id="ARBA00022722"/>
    </source>
</evidence>
<dbReference type="InterPro" id="IPR051268">
    <property type="entry name" value="Type-I_R_enzyme_R_subunit"/>
</dbReference>
<evidence type="ECO:0000256" key="1">
    <source>
        <dbReference type="ARBA" id="ARBA00000851"/>
    </source>
</evidence>
<evidence type="ECO:0000256" key="9">
    <source>
        <dbReference type="ARBA" id="ARBA00022840"/>
    </source>
</evidence>
<keyword evidence="8" id="KW-0378">Hydrolase</keyword>
<dbReference type="GO" id="GO:0005524">
    <property type="term" value="F:ATP binding"/>
    <property type="evidence" value="ECO:0007669"/>
    <property type="project" value="UniProtKB-KW"/>
</dbReference>
<keyword evidence="10" id="KW-0238">DNA-binding</keyword>
<dbReference type="EC" id="3.1.21.3" evidence="3"/>
<keyword evidence="6" id="KW-0680">Restriction system</keyword>
<proteinExistence type="inferred from homology"/>
<dbReference type="GO" id="GO:0003677">
    <property type="term" value="F:DNA binding"/>
    <property type="evidence" value="ECO:0007669"/>
    <property type="project" value="UniProtKB-KW"/>
</dbReference>
<comment type="caution">
    <text evidence="12">The sequence shown here is derived from an EMBL/GenBank/DDBJ whole genome shotgun (WGS) entry which is preliminary data.</text>
</comment>
<keyword evidence="9" id="KW-0067">ATP-binding</keyword>
<evidence type="ECO:0000256" key="3">
    <source>
        <dbReference type="ARBA" id="ARBA00012654"/>
    </source>
</evidence>
<dbReference type="GO" id="GO:0009307">
    <property type="term" value="P:DNA restriction-modification system"/>
    <property type="evidence" value="ECO:0007669"/>
    <property type="project" value="UniProtKB-KW"/>
</dbReference>
<evidence type="ECO:0000256" key="8">
    <source>
        <dbReference type="ARBA" id="ARBA00022801"/>
    </source>
</evidence>
<keyword evidence="5" id="KW-0547">Nucleotide-binding</keyword>
<evidence type="ECO:0000313" key="13">
    <source>
        <dbReference type="Proteomes" id="UP001178148"/>
    </source>
</evidence>
<evidence type="ECO:0000259" key="11">
    <source>
        <dbReference type="Pfam" id="PF04313"/>
    </source>
</evidence>
<dbReference type="AlphaFoldDB" id="A0AA90NP38"/>
<dbReference type="EMBL" id="JASXSV010000072">
    <property type="protein sequence ID" value="MDP0590410.1"/>
    <property type="molecule type" value="Genomic_DNA"/>
</dbReference>
<dbReference type="InterPro" id="IPR007409">
    <property type="entry name" value="Restrct_endonuc_type1_HsdR_N"/>
</dbReference>
<feature type="non-terminal residue" evidence="12">
    <location>
        <position position="90"/>
    </location>
</feature>
<comment type="catalytic activity">
    <reaction evidence="1">
        <text>Endonucleolytic cleavage of DNA to give random double-stranded fragments with terminal 5'-phosphates, ATP is simultaneously hydrolyzed.</text>
        <dbReference type="EC" id="3.1.21.3"/>
    </reaction>
</comment>
<keyword evidence="4" id="KW-0540">Nuclease</keyword>
<keyword evidence="7" id="KW-0255">Endonuclease</keyword>
<evidence type="ECO:0000256" key="2">
    <source>
        <dbReference type="ARBA" id="ARBA00008598"/>
    </source>
</evidence>
<keyword evidence="13" id="KW-1185">Reference proteome</keyword>
<evidence type="ECO:0000256" key="7">
    <source>
        <dbReference type="ARBA" id="ARBA00022759"/>
    </source>
</evidence>
<evidence type="ECO:0000256" key="5">
    <source>
        <dbReference type="ARBA" id="ARBA00022741"/>
    </source>
</evidence>
<sequence>MSELSESELPAIELLKQLGYEYFDAKKQMYEVLLHERLTASLMRINPWLNGNALQKVVRKIEAVNGSSLMEINADIHQLITKADAYSLKP</sequence>
<evidence type="ECO:0000256" key="10">
    <source>
        <dbReference type="ARBA" id="ARBA00023125"/>
    </source>
</evidence>
<gene>
    <name evidence="12" type="ORF">QS748_14950</name>
</gene>
<accession>A0AA90NP38</accession>
<protein>
    <recommendedName>
        <fullName evidence="3">type I site-specific deoxyribonuclease</fullName>
        <ecNumber evidence="3">3.1.21.3</ecNumber>
    </recommendedName>
</protein>
<name>A0AA90NP38_9GAMM</name>
<evidence type="ECO:0000313" key="12">
    <source>
        <dbReference type="EMBL" id="MDP0590410.1"/>
    </source>
</evidence>
<organism evidence="12 13">
    <name type="scientific">Candidatus Endonucleibacter bathymodioli</name>
    <dbReference type="NCBI Taxonomy" id="539814"/>
    <lineage>
        <taxon>Bacteria</taxon>
        <taxon>Pseudomonadati</taxon>
        <taxon>Pseudomonadota</taxon>
        <taxon>Gammaproteobacteria</taxon>
        <taxon>Oceanospirillales</taxon>
        <taxon>Endozoicomonadaceae</taxon>
        <taxon>Candidatus Endonucleibacter</taxon>
    </lineage>
</organism>
<reference evidence="12 13" key="1">
    <citation type="journal article" date="2023" name="bioRxiv">
        <title>An intranuclear bacterial parasite of deep-sea mussels expresses apoptosis inhibitors acquired from its host.</title>
        <authorList>
            <person name="Gonzalez Porras M.A."/>
            <person name="Assie A."/>
            <person name="Tietjen M."/>
            <person name="Violette M."/>
            <person name="Kleiner M."/>
            <person name="Gruber-Vodicka H."/>
            <person name="Dubilier N."/>
            <person name="Leisch N."/>
        </authorList>
    </citation>
    <scope>NUCLEOTIDE SEQUENCE [LARGE SCALE GENOMIC DNA]</scope>
    <source>
        <strain evidence="12">IAP13</strain>
    </source>
</reference>
<evidence type="ECO:0000256" key="6">
    <source>
        <dbReference type="ARBA" id="ARBA00022747"/>
    </source>
</evidence>
<feature type="domain" description="Restriction endonuclease type I HsdR N-terminal" evidence="11">
    <location>
        <begin position="3"/>
        <end position="82"/>
    </location>
</feature>
<comment type="similarity">
    <text evidence="2">Belongs to the HsdR family.</text>
</comment>
<dbReference type="PANTHER" id="PTHR30195">
    <property type="entry name" value="TYPE I SITE-SPECIFIC DEOXYRIBONUCLEASE PROTEIN SUBUNIT M AND R"/>
    <property type="match status" value="1"/>
</dbReference>